<protein>
    <submittedName>
        <fullName evidence="3">ML3 protein</fullName>
    </submittedName>
</protein>
<dbReference type="AlphaFoldDB" id="A0A812QFJ2"/>
<dbReference type="EMBL" id="CAJNJA010016675">
    <property type="protein sequence ID" value="CAE7385696.1"/>
    <property type="molecule type" value="Genomic_DNA"/>
</dbReference>
<dbReference type="Pfam" id="PF04059">
    <property type="entry name" value="RRM_2"/>
    <property type="match status" value="1"/>
</dbReference>
<dbReference type="PROSITE" id="PS50102">
    <property type="entry name" value="RRM"/>
    <property type="match status" value="1"/>
</dbReference>
<proteinExistence type="predicted"/>
<dbReference type="GO" id="GO:0003723">
    <property type="term" value="F:RNA binding"/>
    <property type="evidence" value="ECO:0007669"/>
    <property type="project" value="UniProtKB-UniRule"/>
</dbReference>
<keyword evidence="1" id="KW-0694">RNA-binding</keyword>
<dbReference type="InterPro" id="IPR012677">
    <property type="entry name" value="Nucleotide-bd_a/b_plait_sf"/>
</dbReference>
<accession>A0A812QFJ2</accession>
<dbReference type="CDD" id="cd12277">
    <property type="entry name" value="RRM3_MEI2_EAR1_like"/>
    <property type="match status" value="1"/>
</dbReference>
<keyword evidence="4" id="KW-1185">Reference proteome</keyword>
<reference evidence="3" key="1">
    <citation type="submission" date="2021-02" db="EMBL/GenBank/DDBJ databases">
        <authorList>
            <person name="Dougan E. K."/>
            <person name="Rhodes N."/>
            <person name="Thang M."/>
            <person name="Chan C."/>
        </authorList>
    </citation>
    <scope>NUCLEOTIDE SEQUENCE</scope>
</reference>
<organism evidence="3 4">
    <name type="scientific">Symbiodinium necroappetens</name>
    <dbReference type="NCBI Taxonomy" id="1628268"/>
    <lineage>
        <taxon>Eukaryota</taxon>
        <taxon>Sar</taxon>
        <taxon>Alveolata</taxon>
        <taxon>Dinophyceae</taxon>
        <taxon>Suessiales</taxon>
        <taxon>Symbiodiniaceae</taxon>
        <taxon>Symbiodinium</taxon>
    </lineage>
</organism>
<dbReference type="InterPro" id="IPR035979">
    <property type="entry name" value="RBD_domain_sf"/>
</dbReference>
<comment type="caution">
    <text evidence="3">The sequence shown here is derived from an EMBL/GenBank/DDBJ whole genome shotgun (WGS) entry which is preliminary data.</text>
</comment>
<evidence type="ECO:0000313" key="4">
    <source>
        <dbReference type="Proteomes" id="UP000601435"/>
    </source>
</evidence>
<dbReference type="Proteomes" id="UP000601435">
    <property type="component" value="Unassembled WGS sequence"/>
</dbReference>
<feature type="domain" description="RRM" evidence="2">
    <location>
        <begin position="82"/>
        <end position="164"/>
    </location>
</feature>
<dbReference type="InterPro" id="IPR000504">
    <property type="entry name" value="RRM_dom"/>
</dbReference>
<dbReference type="InterPro" id="IPR007201">
    <property type="entry name" value="Mei2-like_Rrm_C"/>
</dbReference>
<evidence type="ECO:0000313" key="3">
    <source>
        <dbReference type="EMBL" id="CAE7385696.1"/>
    </source>
</evidence>
<evidence type="ECO:0000256" key="1">
    <source>
        <dbReference type="PROSITE-ProRule" id="PRU00176"/>
    </source>
</evidence>
<gene>
    <name evidence="3" type="primary">ML3</name>
    <name evidence="3" type="ORF">SNEC2469_LOCUS10450</name>
</gene>
<sequence length="336" mass="37664">MVFKSLVSLPACDVMVSDGLQAPGYPLMYQAWARTETETKKAAPQTAARVLCHLSYGFKPYHSKTVPRSSILEAARGDEPVTTLMLRNIPNKYTQNSLMQEICARGFRGAFDFFYLPMDVHNRSNVAYAFLNFISPKEAENFRNEFHGRQFHRVRSRKVAAVSNAHLQGLEANLQHFEHRVVLLSRNDQYRPVVFRNGQRVKFEDALNEVRAKQQSAVATATLESSAKAACHAGALRVDLQENLPLHVKARMHEALIQLPICGAKPDFSSFSSGIQEGRSHLAQVGLNDRDLSRPGPIASELIQSDGWHCNRFLASSLGPVGQELQDFPDPCKFWL</sequence>
<dbReference type="OrthoDB" id="417481at2759"/>
<dbReference type="SUPFAM" id="SSF54928">
    <property type="entry name" value="RNA-binding domain, RBD"/>
    <property type="match status" value="1"/>
</dbReference>
<dbReference type="Gene3D" id="3.30.70.330">
    <property type="match status" value="1"/>
</dbReference>
<name>A0A812QFJ2_9DINO</name>
<evidence type="ECO:0000259" key="2">
    <source>
        <dbReference type="PROSITE" id="PS50102"/>
    </source>
</evidence>